<dbReference type="Proteomes" id="UP000029481">
    <property type="component" value="Chromosome"/>
</dbReference>
<dbReference type="SUPFAM" id="SSF51274">
    <property type="entry name" value="Head decoration protein D (gpD, major capsid protein D)"/>
    <property type="match status" value="1"/>
</dbReference>
<name>A0A089PTV3_9ENTR</name>
<dbReference type="InterPro" id="IPR036630">
    <property type="entry name" value="Head_decoration_D_sf"/>
</dbReference>
<dbReference type="Gene3D" id="2.40.300.10">
    <property type="entry name" value="Head decoration protein D"/>
    <property type="match status" value="1"/>
</dbReference>
<organism evidence="1 2">
    <name type="scientific">Cedecea neteri</name>
    <dbReference type="NCBI Taxonomy" id="158822"/>
    <lineage>
        <taxon>Bacteria</taxon>
        <taxon>Pseudomonadati</taxon>
        <taxon>Pseudomonadota</taxon>
        <taxon>Gammaproteobacteria</taxon>
        <taxon>Enterobacterales</taxon>
        <taxon>Enterobacteriaceae</taxon>
        <taxon>Cedecea</taxon>
    </lineage>
</organism>
<dbReference type="KEGG" id="cnt:JT31_01855"/>
<dbReference type="EMBL" id="CP009451">
    <property type="protein sequence ID" value="AIR03408.1"/>
    <property type="molecule type" value="Genomic_DNA"/>
</dbReference>
<protein>
    <recommendedName>
        <fullName evidence="3">Head decoration protein</fullName>
    </recommendedName>
</protein>
<sequence>MAHIEEFVHHQPLGGSDDANTAIGAAEIAADTPALTPLMLDATKGLLMPWDGANAGTAIGVLALNVTAGQASVTYYKSGTFRTSDLLWPAGLSAEQKQNAFVGSAVSVN</sequence>
<reference evidence="1 2" key="1">
    <citation type="submission" date="2014-09" db="EMBL/GenBank/DDBJ databases">
        <title>Cedecea neteri SSMD04 Genome Sequencing.</title>
        <authorList>
            <person name="Tan J.-Y."/>
        </authorList>
    </citation>
    <scope>NUCLEOTIDE SEQUENCE [LARGE SCALE GENOMIC DNA]</scope>
    <source>
        <strain evidence="1 2">SSMD04</strain>
    </source>
</reference>
<dbReference type="Pfam" id="PF02924">
    <property type="entry name" value="HDPD"/>
    <property type="match status" value="1"/>
</dbReference>
<gene>
    <name evidence="1" type="ORF">JT31_01855</name>
</gene>
<proteinExistence type="predicted"/>
<evidence type="ECO:0000313" key="2">
    <source>
        <dbReference type="Proteomes" id="UP000029481"/>
    </source>
</evidence>
<evidence type="ECO:0008006" key="3">
    <source>
        <dbReference type="Google" id="ProtNLM"/>
    </source>
</evidence>
<dbReference type="InterPro" id="IPR004195">
    <property type="entry name" value="Head_decoration_D"/>
</dbReference>
<dbReference type="OrthoDB" id="5904240at2"/>
<dbReference type="RefSeq" id="WP_038472663.1">
    <property type="nucleotide sequence ID" value="NZ_CP009451.1"/>
</dbReference>
<evidence type="ECO:0000313" key="1">
    <source>
        <dbReference type="EMBL" id="AIR03408.1"/>
    </source>
</evidence>
<dbReference type="AlphaFoldDB" id="A0A089PTV3"/>
<keyword evidence="2" id="KW-1185">Reference proteome</keyword>
<accession>A0A089PTV3</accession>